<organism evidence="2 3">
    <name type="scientific">Nitrobacter vulgaris</name>
    <dbReference type="NCBI Taxonomy" id="29421"/>
    <lineage>
        <taxon>Bacteria</taxon>
        <taxon>Pseudomonadati</taxon>
        <taxon>Pseudomonadota</taxon>
        <taxon>Alphaproteobacteria</taxon>
        <taxon>Hyphomicrobiales</taxon>
        <taxon>Nitrobacteraceae</taxon>
        <taxon>Nitrobacter</taxon>
    </lineage>
</organism>
<dbReference type="Proteomes" id="UP000189940">
    <property type="component" value="Unassembled WGS sequence"/>
</dbReference>
<dbReference type="Pfam" id="PF00583">
    <property type="entry name" value="Acetyltransf_1"/>
    <property type="match status" value="1"/>
</dbReference>
<dbReference type="EMBL" id="MWPQ01000022">
    <property type="protein sequence ID" value="OPH83848.1"/>
    <property type="molecule type" value="Genomic_DNA"/>
</dbReference>
<dbReference type="GO" id="GO:0016747">
    <property type="term" value="F:acyltransferase activity, transferring groups other than amino-acyl groups"/>
    <property type="evidence" value="ECO:0007669"/>
    <property type="project" value="InterPro"/>
</dbReference>
<keyword evidence="3" id="KW-1185">Reference proteome</keyword>
<evidence type="ECO:0000259" key="1">
    <source>
        <dbReference type="PROSITE" id="PS51186"/>
    </source>
</evidence>
<proteinExistence type="predicted"/>
<dbReference type="InterPro" id="IPR000182">
    <property type="entry name" value="GNAT_dom"/>
</dbReference>
<dbReference type="Gene3D" id="3.40.630.30">
    <property type="match status" value="1"/>
</dbReference>
<name>A0A1V4I0R7_NITVU</name>
<dbReference type="CDD" id="cd04301">
    <property type="entry name" value="NAT_SF"/>
    <property type="match status" value="1"/>
</dbReference>
<dbReference type="PROSITE" id="PS51186">
    <property type="entry name" value="GNAT"/>
    <property type="match status" value="1"/>
</dbReference>
<dbReference type="InterPro" id="IPR016181">
    <property type="entry name" value="Acyl_CoA_acyltransferase"/>
</dbReference>
<comment type="caution">
    <text evidence="2">The sequence shown here is derived from an EMBL/GenBank/DDBJ whole genome shotgun (WGS) entry which is preliminary data.</text>
</comment>
<accession>A0A1V4I0R7</accession>
<reference evidence="2 3" key="1">
    <citation type="submission" date="2017-02" db="EMBL/GenBank/DDBJ databases">
        <title>Genome sequence of the nitrite-oxidizing bacterium Nitrobacter vulgaris strain Ab1.</title>
        <authorList>
            <person name="Mellbye B.L."/>
            <person name="Davis E.W."/>
            <person name="Spieck E."/>
            <person name="Chang J.H."/>
            <person name="Bottomley P.J."/>
            <person name="Sayavedra-Soto L.A."/>
        </authorList>
    </citation>
    <scope>NUCLEOTIDE SEQUENCE [LARGE SCALE GENOMIC DNA]</scope>
    <source>
        <strain evidence="2 3">Ab1</strain>
    </source>
</reference>
<gene>
    <name evidence="2" type="ORF">B2M20_04895</name>
</gene>
<sequence>MTEVCTGRIRHVYVLKRAGRQGVATTLMRYLLNYARRSFRSVRFFTDTKGGAMSYEALGFNPSLSPTAPHEIAV</sequence>
<evidence type="ECO:0000313" key="3">
    <source>
        <dbReference type="Proteomes" id="UP000189940"/>
    </source>
</evidence>
<dbReference type="AlphaFoldDB" id="A0A1V4I0R7"/>
<dbReference type="SUPFAM" id="SSF55729">
    <property type="entry name" value="Acyl-CoA N-acyltransferases (Nat)"/>
    <property type="match status" value="1"/>
</dbReference>
<feature type="domain" description="N-acetyltransferase" evidence="1">
    <location>
        <begin position="1"/>
        <end position="74"/>
    </location>
</feature>
<evidence type="ECO:0000313" key="2">
    <source>
        <dbReference type="EMBL" id="OPH83848.1"/>
    </source>
</evidence>
<protein>
    <recommendedName>
        <fullName evidence="1">N-acetyltransferase domain-containing protein</fullName>
    </recommendedName>
</protein>